<protein>
    <submittedName>
        <fullName evidence="2">Uncharacterized protein</fullName>
    </submittedName>
</protein>
<proteinExistence type="predicted"/>
<name>A0A4Z1H814_9HELO</name>
<dbReference type="Proteomes" id="UP000297527">
    <property type="component" value="Unassembled WGS sequence"/>
</dbReference>
<gene>
    <name evidence="2" type="ORF">BCON_0404g00020</name>
</gene>
<feature type="repeat" description="WD" evidence="1">
    <location>
        <begin position="392"/>
        <end position="413"/>
    </location>
</feature>
<evidence type="ECO:0000313" key="3">
    <source>
        <dbReference type="Proteomes" id="UP000297527"/>
    </source>
</evidence>
<organism evidence="2 3">
    <name type="scientific">Botryotinia convoluta</name>
    <dbReference type="NCBI Taxonomy" id="54673"/>
    <lineage>
        <taxon>Eukaryota</taxon>
        <taxon>Fungi</taxon>
        <taxon>Dikarya</taxon>
        <taxon>Ascomycota</taxon>
        <taxon>Pezizomycotina</taxon>
        <taxon>Leotiomycetes</taxon>
        <taxon>Helotiales</taxon>
        <taxon>Sclerotiniaceae</taxon>
        <taxon>Botryotinia</taxon>
    </lineage>
</organism>
<dbReference type="PROSITE" id="PS50082">
    <property type="entry name" value="WD_REPEATS_2"/>
    <property type="match status" value="1"/>
</dbReference>
<comment type="caution">
    <text evidence="2">The sequence shown here is derived from an EMBL/GenBank/DDBJ whole genome shotgun (WGS) entry which is preliminary data.</text>
</comment>
<dbReference type="Gene3D" id="2.130.10.10">
    <property type="entry name" value="YVTN repeat-like/Quinoprotein amine dehydrogenase"/>
    <property type="match status" value="1"/>
</dbReference>
<dbReference type="InterPro" id="IPR011047">
    <property type="entry name" value="Quinoprotein_ADH-like_sf"/>
</dbReference>
<accession>A0A4Z1H814</accession>
<evidence type="ECO:0000256" key="1">
    <source>
        <dbReference type="PROSITE-ProRule" id="PRU00221"/>
    </source>
</evidence>
<dbReference type="InterPro" id="IPR001680">
    <property type="entry name" value="WD40_rpt"/>
</dbReference>
<keyword evidence="1" id="KW-0853">WD repeat</keyword>
<reference evidence="2 3" key="1">
    <citation type="submission" date="2017-12" db="EMBL/GenBank/DDBJ databases">
        <title>Comparative genomics of Botrytis spp.</title>
        <authorList>
            <person name="Valero-Jimenez C.A."/>
            <person name="Tapia P."/>
            <person name="Veloso J."/>
            <person name="Silva-Moreno E."/>
            <person name="Staats M."/>
            <person name="Valdes J.H."/>
            <person name="Van Kan J.A.L."/>
        </authorList>
    </citation>
    <scope>NUCLEOTIDE SEQUENCE [LARGE SCALE GENOMIC DNA]</scope>
    <source>
        <strain evidence="2 3">MUCL11595</strain>
    </source>
</reference>
<dbReference type="OrthoDB" id="3783534at2759"/>
<keyword evidence="3" id="KW-1185">Reference proteome</keyword>
<dbReference type="AlphaFoldDB" id="A0A4Z1H814"/>
<sequence>MAVLWSLIYLLVDQQWFLISHIQTKYNQAGKMFFEDTNAWVVLCEIFTNILYNPSLDYIYLIVDMLNKCITDLPKLMNLVVQTSSISSYIKWIPNIKRALDVTIQNLRLCFELNEKSLTAFLPKLDTLYQQILNQIMNSEDAELYKNILAVVSAVYRLITLNKLTIFVNMPNKVANDYKVLSEIISLCSSFLTIRECIVFFVHQFAKEFLIEKVSKDIFSFIMENMHSKIFSRLLQIISLVLRCNVYNLCAPGISIDQCDTLVSIGLTISYTQILEGTLITKLKTVAHFLYWLEALSLIKSLPNSILMIRKLEEWVDGNQSPNLYAFINDAKRFALYSRSIVEKAPLQAYCSALVFAPQKSIVRTTFEKDIPSWIKQKPIVEPYWNAMLQTLEGHTDSVSSVAFSPDGKQVISDLDNPILLYTLAVSDDWITRNSTNILWLPSDYRTTVTAIHRDSVVLAQLSGRISFFGFSYRSELL</sequence>
<dbReference type="SUPFAM" id="SSF50998">
    <property type="entry name" value="Quinoprotein alcohol dehydrogenase-like"/>
    <property type="match status" value="1"/>
</dbReference>
<dbReference type="Pfam" id="PF00400">
    <property type="entry name" value="WD40"/>
    <property type="match status" value="1"/>
</dbReference>
<evidence type="ECO:0000313" key="2">
    <source>
        <dbReference type="EMBL" id="TGO45298.1"/>
    </source>
</evidence>
<dbReference type="EMBL" id="PQXN01000402">
    <property type="protein sequence ID" value="TGO45298.1"/>
    <property type="molecule type" value="Genomic_DNA"/>
</dbReference>
<dbReference type="InterPro" id="IPR015943">
    <property type="entry name" value="WD40/YVTN_repeat-like_dom_sf"/>
</dbReference>